<dbReference type="RefSeq" id="WP_323248670.1">
    <property type="nucleotide sequence ID" value="NZ_JAYFUL010000011.1"/>
</dbReference>
<evidence type="ECO:0000313" key="2">
    <source>
        <dbReference type="EMBL" id="MEA5257942.1"/>
    </source>
</evidence>
<dbReference type="Pfam" id="PF00296">
    <property type="entry name" value="Bac_luciferase"/>
    <property type="match status" value="1"/>
</dbReference>
<dbReference type="PANTHER" id="PTHR30137:SF6">
    <property type="entry name" value="LUCIFERASE-LIKE MONOOXYGENASE"/>
    <property type="match status" value="1"/>
</dbReference>
<comment type="caution">
    <text evidence="2">The sequence shown here is derived from an EMBL/GenBank/DDBJ whole genome shotgun (WGS) entry which is preliminary data.</text>
</comment>
<evidence type="ECO:0000259" key="1">
    <source>
        <dbReference type="Pfam" id="PF00296"/>
    </source>
</evidence>
<feature type="domain" description="Luciferase-like" evidence="1">
    <location>
        <begin position="26"/>
        <end position="253"/>
    </location>
</feature>
<organism evidence="2 3">
    <name type="scientific">Arcicella aquatica</name>
    <dbReference type="NCBI Taxonomy" id="217141"/>
    <lineage>
        <taxon>Bacteria</taxon>
        <taxon>Pseudomonadati</taxon>
        <taxon>Bacteroidota</taxon>
        <taxon>Cytophagia</taxon>
        <taxon>Cytophagales</taxon>
        <taxon>Flectobacillaceae</taxon>
        <taxon>Arcicella</taxon>
    </lineage>
</organism>
<name>A0ABU5QLK2_9BACT</name>
<dbReference type="InterPro" id="IPR050766">
    <property type="entry name" value="Bact_Lucif_Oxidored"/>
</dbReference>
<dbReference type="Gene3D" id="3.20.20.30">
    <property type="entry name" value="Luciferase-like domain"/>
    <property type="match status" value="1"/>
</dbReference>
<dbReference type="Proteomes" id="UP001304671">
    <property type="component" value="Unassembled WGS sequence"/>
</dbReference>
<reference evidence="2 3" key="1">
    <citation type="submission" date="2023-12" db="EMBL/GenBank/DDBJ databases">
        <title>Novel species of the genus Arcicella isolated from rivers.</title>
        <authorList>
            <person name="Lu H."/>
        </authorList>
    </citation>
    <scope>NUCLEOTIDE SEQUENCE [LARGE SCALE GENOMIC DNA]</scope>
    <source>
        <strain evidence="2 3">LMG 21963</strain>
    </source>
</reference>
<dbReference type="PANTHER" id="PTHR30137">
    <property type="entry name" value="LUCIFERASE-LIKE MONOOXYGENASE"/>
    <property type="match status" value="1"/>
</dbReference>
<gene>
    <name evidence="2" type="ORF">VB264_09100</name>
</gene>
<dbReference type="SUPFAM" id="SSF51679">
    <property type="entry name" value="Bacterial luciferase-like"/>
    <property type="match status" value="1"/>
</dbReference>
<protein>
    <submittedName>
        <fullName evidence="2">LLM class flavin-dependent oxidoreductase</fullName>
    </submittedName>
</protein>
<dbReference type="InterPro" id="IPR011251">
    <property type="entry name" value="Luciferase-like_dom"/>
</dbReference>
<accession>A0ABU5QLK2</accession>
<dbReference type="EMBL" id="JAYFUL010000011">
    <property type="protein sequence ID" value="MEA5257942.1"/>
    <property type="molecule type" value="Genomic_DNA"/>
</dbReference>
<proteinExistence type="predicted"/>
<evidence type="ECO:0000313" key="3">
    <source>
        <dbReference type="Proteomes" id="UP001304671"/>
    </source>
</evidence>
<sequence>MTTAKKISFGVLDFGYRAKNINSLSIIEDVIEYASSADDLGFSRFWISEHHDPNALLAWSNPQPMIPILAGITKNIKIGAAGVLIGIHNPYHVATQFKLLSNLFPGRIDLGVARSVVNPFAIQCVEQREDVDNNTMWETIPEKIKNLFHYLVDEDEIYKNGTGVVIPPYKGAIPDLWMLGSSYKSLDKALELGANFSRSIFHPGSDKESRLDELHIFREQYLAKHGRLPKINLSISGFCSKTSQKAQKIIKAQNMTPERHTIGCPNKFFDEISKQHEMFGIDEIILMNPSHNLTDRIESLQFISELFHLN</sequence>
<dbReference type="InterPro" id="IPR036661">
    <property type="entry name" value="Luciferase-like_sf"/>
</dbReference>
<keyword evidence="3" id="KW-1185">Reference proteome</keyword>